<keyword evidence="1" id="KW-1133">Transmembrane helix</keyword>
<comment type="caution">
    <text evidence="3">The sequence shown here is derived from an EMBL/GenBank/DDBJ whole genome shotgun (WGS) entry which is preliminary data.</text>
</comment>
<keyword evidence="1" id="KW-0472">Membrane</keyword>
<dbReference type="EMBL" id="JBHUIK010000001">
    <property type="protein sequence ID" value="MFD2213236.1"/>
    <property type="molecule type" value="Genomic_DNA"/>
</dbReference>
<dbReference type="Proteomes" id="UP001597318">
    <property type="component" value="Unassembled WGS sequence"/>
</dbReference>
<dbReference type="NCBIfam" id="TIGR04383">
    <property type="entry name" value="acidic_w_LPXTA"/>
    <property type="match status" value="1"/>
</dbReference>
<feature type="transmembrane region" description="Helical" evidence="1">
    <location>
        <begin position="290"/>
        <end position="310"/>
    </location>
</feature>
<reference evidence="4" key="1">
    <citation type="journal article" date="2019" name="Int. J. Syst. Evol. Microbiol.">
        <title>The Global Catalogue of Microorganisms (GCM) 10K type strain sequencing project: providing services to taxonomists for standard genome sequencing and annotation.</title>
        <authorList>
            <consortium name="The Broad Institute Genomics Platform"/>
            <consortium name="The Broad Institute Genome Sequencing Center for Infectious Disease"/>
            <person name="Wu L."/>
            <person name="Ma J."/>
        </authorList>
    </citation>
    <scope>NUCLEOTIDE SEQUENCE [LARGE SCALE GENOMIC DNA]</scope>
    <source>
        <strain evidence="4">CGMCC 1.15474</strain>
    </source>
</reference>
<gene>
    <name evidence="3" type="ORF">ACFSKK_05835</name>
</gene>
<keyword evidence="4" id="KW-1185">Reference proteome</keyword>
<name>A0ABW5BWN1_9BACI</name>
<protein>
    <submittedName>
        <fullName evidence="3">Processed acidic surface protein</fullName>
    </submittedName>
</protein>
<dbReference type="RefSeq" id="WP_231309357.1">
    <property type="nucleotide sequence ID" value="NZ_CP095550.1"/>
</dbReference>
<proteinExistence type="predicted"/>
<evidence type="ECO:0000256" key="1">
    <source>
        <dbReference type="SAM" id="Phobius"/>
    </source>
</evidence>
<feature type="signal peptide" evidence="2">
    <location>
        <begin position="1"/>
        <end position="21"/>
    </location>
</feature>
<dbReference type="InterPro" id="IPR030832">
    <property type="entry name" value="Acidic_LPXTA"/>
</dbReference>
<organism evidence="3 4">
    <name type="scientific">Metabacillus endolithicus</name>
    <dbReference type="NCBI Taxonomy" id="1535204"/>
    <lineage>
        <taxon>Bacteria</taxon>
        <taxon>Bacillati</taxon>
        <taxon>Bacillota</taxon>
        <taxon>Bacilli</taxon>
        <taxon>Bacillales</taxon>
        <taxon>Bacillaceae</taxon>
        <taxon>Metabacillus</taxon>
    </lineage>
</organism>
<keyword evidence="2" id="KW-0732">Signal</keyword>
<evidence type="ECO:0000256" key="2">
    <source>
        <dbReference type="SAM" id="SignalP"/>
    </source>
</evidence>
<evidence type="ECO:0000313" key="3">
    <source>
        <dbReference type="EMBL" id="MFD2213236.1"/>
    </source>
</evidence>
<accession>A0ABW5BWN1</accession>
<feature type="chain" id="PRO_5045222325" evidence="2">
    <location>
        <begin position="22"/>
        <end position="318"/>
    </location>
</feature>
<keyword evidence="1" id="KW-0812">Transmembrane</keyword>
<evidence type="ECO:0000313" key="4">
    <source>
        <dbReference type="Proteomes" id="UP001597318"/>
    </source>
</evidence>
<sequence>MKKIIVLCVALFCLTQQPAFAAPPQEDIDQILTELGWSQQELIDYLEYYELSLDDFETAEDLRFMLGTPITDENLAELLASYEMTRQEMDVVLAEFGETLDDYYFIEDLDVALSFYLDHDGEMAEIEEFLALIGLTDEEVDSLFNHFMALDEQQLEQEMEGIITRLDPFLMMEDMTVLTDAQQDELVSILQDMMNVLQLDARFYLDDNNGVRTEVTFKELMNMEELYGNTLTIELYNTNGDMLLDMSLSEDMLSSEFFIESGIELAEVGDMAGELTNLLHNRLPDTASSLWMNMLLGLLAIGVGITGFFLTKRSQQVK</sequence>